<name>A0A251YHM4_9MICO</name>
<dbReference type="PANTHER" id="PTHR43581:SF2">
    <property type="entry name" value="EXCINUCLEASE ATPASE SUBUNIT"/>
    <property type="match status" value="1"/>
</dbReference>
<accession>A0A251YHM4</accession>
<dbReference type="Pfam" id="PF13175">
    <property type="entry name" value="AAA_15"/>
    <property type="match status" value="1"/>
</dbReference>
<dbReference type="InterPro" id="IPR027417">
    <property type="entry name" value="P-loop_NTPase"/>
</dbReference>
<sequence length="455" mass="50484">MNGNTWQPAEEDLHSKLARHISYVFVPVRRDHAVAGWGPGTLMANVIDASVTATRQRDHITPKVKALSERVKQQSLDPLLAELRRATPLTGEFEYALKYAIAPDYSLLLRNLALQVKEGNRVVDLEDSGSGTQSMAVFSLYSYLARISQVAYVLGFEEPEQNLHPQAQSQLIKHLRGTGLQVVFTTHSATMIDALDHEEVVLCRRFASATRAVETEVAQLASDFFVANGLDRDNYYKFHKRRNSEFFFADHVLVTESPIDALVIQTILAQAARPLDDANVSVMPLDGVPNIPYMYHLLQALGIGSTYVVDKDYFLPYVNDKLDQSRDAKGYAVYRKELKSDSLAATLFPEPVDQLRLLDALYADHQEAARMLEAVDFVCFKRSIEMDIVGSLSTRVALCAAIGLGGSPTEYDLLVTNKKAIKQQRALVGAVDGVDARGLPSTLKALRKMLSALTR</sequence>
<organism evidence="3 4">
    <name type="scientific">Clavibacter michiganensis</name>
    <dbReference type="NCBI Taxonomy" id="28447"/>
    <lineage>
        <taxon>Bacteria</taxon>
        <taxon>Bacillati</taxon>
        <taxon>Actinomycetota</taxon>
        <taxon>Actinomycetes</taxon>
        <taxon>Micrococcales</taxon>
        <taxon>Microbacteriaceae</taxon>
        <taxon>Clavibacter</taxon>
    </lineage>
</organism>
<reference evidence="3 4" key="1">
    <citation type="submission" date="2016-08" db="EMBL/GenBank/DDBJ databases">
        <title>Genome sequence of Clavibacter michiganensis spp strain CFBP8019.</title>
        <authorList>
            <person name="Thapa S.P."/>
            <person name="Coaker G."/>
            <person name="Jacques M.-A."/>
        </authorList>
    </citation>
    <scope>NUCLEOTIDE SEQUENCE [LARGE SCALE GENOMIC DNA]</scope>
    <source>
        <strain evidence="3">CFBP8019</strain>
    </source>
</reference>
<dbReference type="InterPro" id="IPR034139">
    <property type="entry name" value="TOPRIM_OLD"/>
</dbReference>
<feature type="domain" description="Endonuclease GajA/Old nuclease/RecF-like AAA" evidence="1">
    <location>
        <begin position="106"/>
        <end position="192"/>
    </location>
</feature>
<dbReference type="SUPFAM" id="SSF52540">
    <property type="entry name" value="P-loop containing nucleoside triphosphate hydrolases"/>
    <property type="match status" value="1"/>
</dbReference>
<dbReference type="AlphaFoldDB" id="A0A251YHM4"/>
<gene>
    <name evidence="3" type="ORF">BFL37_13445</name>
</gene>
<dbReference type="PANTHER" id="PTHR43581">
    <property type="entry name" value="ATP/GTP PHOSPHATASE"/>
    <property type="match status" value="1"/>
</dbReference>
<dbReference type="InterPro" id="IPR041685">
    <property type="entry name" value="AAA_GajA/Old/RecF-like"/>
</dbReference>
<feature type="domain" description="OLD protein-like TOPRIM" evidence="2">
    <location>
        <begin position="247"/>
        <end position="312"/>
    </location>
</feature>
<comment type="caution">
    <text evidence="3">The sequence shown here is derived from an EMBL/GenBank/DDBJ whole genome shotgun (WGS) entry which is preliminary data.</text>
</comment>
<keyword evidence="4" id="KW-1185">Reference proteome</keyword>
<evidence type="ECO:0000313" key="4">
    <source>
        <dbReference type="Proteomes" id="UP000195101"/>
    </source>
</evidence>
<dbReference type="Gene3D" id="3.40.50.300">
    <property type="entry name" value="P-loop containing nucleotide triphosphate hydrolases"/>
    <property type="match status" value="1"/>
</dbReference>
<dbReference type="Proteomes" id="UP000195101">
    <property type="component" value="Unassembled WGS sequence"/>
</dbReference>
<protein>
    <submittedName>
        <fullName evidence="3">Uncharacterized protein</fullName>
    </submittedName>
</protein>
<proteinExistence type="predicted"/>
<dbReference type="Pfam" id="PF20469">
    <property type="entry name" value="OLD-like_TOPRIM"/>
    <property type="match status" value="1"/>
</dbReference>
<evidence type="ECO:0000259" key="2">
    <source>
        <dbReference type="Pfam" id="PF20469"/>
    </source>
</evidence>
<evidence type="ECO:0000313" key="3">
    <source>
        <dbReference type="EMBL" id="OUE23663.1"/>
    </source>
</evidence>
<dbReference type="InterPro" id="IPR051396">
    <property type="entry name" value="Bact_Antivir_Def_Nuclease"/>
</dbReference>
<dbReference type="EMBL" id="MDJZ01000017">
    <property type="protein sequence ID" value="OUE23663.1"/>
    <property type="molecule type" value="Genomic_DNA"/>
</dbReference>
<evidence type="ECO:0000259" key="1">
    <source>
        <dbReference type="Pfam" id="PF13175"/>
    </source>
</evidence>